<evidence type="ECO:0000313" key="3">
    <source>
        <dbReference type="Proteomes" id="UP001215598"/>
    </source>
</evidence>
<name>A0AAD7MVW4_9AGAR</name>
<reference evidence="2" key="1">
    <citation type="submission" date="2023-03" db="EMBL/GenBank/DDBJ databases">
        <title>Massive genome expansion in bonnet fungi (Mycena s.s.) driven by repeated elements and novel gene families across ecological guilds.</title>
        <authorList>
            <consortium name="Lawrence Berkeley National Laboratory"/>
            <person name="Harder C.B."/>
            <person name="Miyauchi S."/>
            <person name="Viragh M."/>
            <person name="Kuo A."/>
            <person name="Thoen E."/>
            <person name="Andreopoulos B."/>
            <person name="Lu D."/>
            <person name="Skrede I."/>
            <person name="Drula E."/>
            <person name="Henrissat B."/>
            <person name="Morin E."/>
            <person name="Kohler A."/>
            <person name="Barry K."/>
            <person name="LaButti K."/>
            <person name="Morin E."/>
            <person name="Salamov A."/>
            <person name="Lipzen A."/>
            <person name="Mereny Z."/>
            <person name="Hegedus B."/>
            <person name="Baldrian P."/>
            <person name="Stursova M."/>
            <person name="Weitz H."/>
            <person name="Taylor A."/>
            <person name="Grigoriev I.V."/>
            <person name="Nagy L.G."/>
            <person name="Martin F."/>
            <person name="Kauserud H."/>
        </authorList>
    </citation>
    <scope>NUCLEOTIDE SEQUENCE</scope>
    <source>
        <strain evidence="2">CBHHK182m</strain>
    </source>
</reference>
<feature type="region of interest" description="Disordered" evidence="1">
    <location>
        <begin position="36"/>
        <end position="67"/>
    </location>
</feature>
<feature type="compositionally biased region" description="Basic and acidic residues" evidence="1">
    <location>
        <begin position="80"/>
        <end position="93"/>
    </location>
</feature>
<accession>A0AAD7MVW4</accession>
<keyword evidence="3" id="KW-1185">Reference proteome</keyword>
<dbReference type="Proteomes" id="UP001215598">
    <property type="component" value="Unassembled WGS sequence"/>
</dbReference>
<evidence type="ECO:0000313" key="2">
    <source>
        <dbReference type="EMBL" id="KAJ7735343.1"/>
    </source>
</evidence>
<feature type="compositionally biased region" description="Acidic residues" evidence="1">
    <location>
        <begin position="94"/>
        <end position="103"/>
    </location>
</feature>
<feature type="compositionally biased region" description="Polar residues" evidence="1">
    <location>
        <begin position="1"/>
        <end position="12"/>
    </location>
</feature>
<organism evidence="2 3">
    <name type="scientific">Mycena metata</name>
    <dbReference type="NCBI Taxonomy" id="1033252"/>
    <lineage>
        <taxon>Eukaryota</taxon>
        <taxon>Fungi</taxon>
        <taxon>Dikarya</taxon>
        <taxon>Basidiomycota</taxon>
        <taxon>Agaricomycotina</taxon>
        <taxon>Agaricomycetes</taxon>
        <taxon>Agaricomycetidae</taxon>
        <taxon>Agaricales</taxon>
        <taxon>Marasmiineae</taxon>
        <taxon>Mycenaceae</taxon>
        <taxon>Mycena</taxon>
    </lineage>
</organism>
<feature type="region of interest" description="Disordered" evidence="1">
    <location>
        <begin position="1"/>
        <end position="21"/>
    </location>
</feature>
<dbReference type="AlphaFoldDB" id="A0AAD7MVW4"/>
<proteinExistence type="predicted"/>
<comment type="caution">
    <text evidence="2">The sequence shown here is derived from an EMBL/GenBank/DDBJ whole genome shotgun (WGS) entry which is preliminary data.</text>
</comment>
<dbReference type="EMBL" id="JARKIB010000127">
    <property type="protein sequence ID" value="KAJ7735343.1"/>
    <property type="molecule type" value="Genomic_DNA"/>
</dbReference>
<sequence length="223" mass="24289">MAGCKQSSFTTNHFEKGALKPGRSNRRYWKCKYCGDDENNPGAKLEGSDNVLPNHIADSRQCPNAPGTARNEALRFIEAKKSTSDATSDKNQDEPDSVIDVDAEAGPSTASSSKAGASGAVVVSRKRKFQGSLDSFVDTAMSTAQKNSADRKLLRFIIHADIAFASVDDPYLDEFCHDLRPSYDSPGRFALTHTLLDAEAAHTFLCEADRLQSSKFLTFLEDG</sequence>
<gene>
    <name evidence="2" type="ORF">B0H16DRAFT_1765265</name>
</gene>
<feature type="region of interest" description="Disordered" evidence="1">
    <location>
        <begin position="80"/>
        <end position="117"/>
    </location>
</feature>
<evidence type="ECO:0000256" key="1">
    <source>
        <dbReference type="SAM" id="MobiDB-lite"/>
    </source>
</evidence>
<feature type="compositionally biased region" description="Low complexity" evidence="1">
    <location>
        <begin position="105"/>
        <end position="117"/>
    </location>
</feature>
<protein>
    <submittedName>
        <fullName evidence="2">Uncharacterized protein</fullName>
    </submittedName>
</protein>